<gene>
    <name evidence="2" type="ORF">MAMA39_04950</name>
</gene>
<reference evidence="2 3" key="1">
    <citation type="journal article" date="2015" name="Clin. Infect. Dis.">
        <title>Genomic Investigations unmask Mycoplasma amphoriforme, a new respiratory pathogen.</title>
        <authorList>
            <person name="Gillespie S.H."/>
            <person name="Ling C.L."/>
            <person name="Oravcova K."/>
            <person name="Pinheiro M."/>
            <person name="Wells L."/>
            <person name="Bryant J.M."/>
            <person name="McHugh T.D."/>
            <person name="Bebear C."/>
            <person name="Webster D."/>
            <person name="Harris S.R."/>
            <person name="Seth-Smith H.M."/>
            <person name="Thomson N.R."/>
        </authorList>
    </citation>
    <scope>NUCLEOTIDE SEQUENCE [LARGE SCALE GENOMIC DNA]</scope>
    <source>
        <strain evidence="2 3">A39</strain>
    </source>
</reference>
<dbReference type="EMBL" id="HG937516">
    <property type="protein sequence ID" value="CDN40613.1"/>
    <property type="molecule type" value="Genomic_DNA"/>
</dbReference>
<evidence type="ECO:0000259" key="1">
    <source>
        <dbReference type="Pfam" id="PF04296"/>
    </source>
</evidence>
<dbReference type="Proteomes" id="UP000261764">
    <property type="component" value="Chromosome I"/>
</dbReference>
<dbReference type="SUPFAM" id="SSF64376">
    <property type="entry name" value="YlxR-like"/>
    <property type="match status" value="1"/>
</dbReference>
<dbReference type="RefSeq" id="WP_343251238.1">
    <property type="nucleotide sequence ID" value="NZ_HG937516.1"/>
</dbReference>
<dbReference type="AlphaFoldDB" id="A0A292IIV4"/>
<dbReference type="PANTHER" id="PTHR34215">
    <property type="entry name" value="BLL0784 PROTEIN"/>
    <property type="match status" value="1"/>
</dbReference>
<dbReference type="InterPro" id="IPR007393">
    <property type="entry name" value="YlxR_dom"/>
</dbReference>
<organism evidence="2 3">
    <name type="scientific">Mycoplasma amphoriforme A39</name>
    <dbReference type="NCBI Taxonomy" id="572419"/>
    <lineage>
        <taxon>Bacteria</taxon>
        <taxon>Bacillati</taxon>
        <taxon>Mycoplasmatota</taxon>
        <taxon>Mollicutes</taxon>
        <taxon>Mycoplasmataceae</taxon>
        <taxon>Mycoplasma</taxon>
    </lineage>
</organism>
<dbReference type="Gene3D" id="3.30.1230.10">
    <property type="entry name" value="YlxR-like"/>
    <property type="match status" value="1"/>
</dbReference>
<dbReference type="KEGG" id="mamp:MAMA39_04950"/>
<accession>A0A292IIV4</accession>
<name>A0A292IIV4_9MOLU</name>
<proteinExistence type="predicted"/>
<feature type="domain" description="YlxR" evidence="1">
    <location>
        <begin position="18"/>
        <end position="91"/>
    </location>
</feature>
<dbReference type="InterPro" id="IPR035931">
    <property type="entry name" value="YlxR-like_sf"/>
</dbReference>
<keyword evidence="3" id="KW-1185">Reference proteome</keyword>
<dbReference type="Pfam" id="PF04296">
    <property type="entry name" value="YlxR"/>
    <property type="match status" value="1"/>
</dbReference>
<evidence type="ECO:0000313" key="3">
    <source>
        <dbReference type="Proteomes" id="UP000261764"/>
    </source>
</evidence>
<sequence>MIRKVEINHTSKKNHNARMCAITRKIFLKKDLVRLCKVNATTIVYDPNQNYLGRGLYFVNCPNAIEKLKQKKIILKVLKVHVDANWYEELAEQIKKQS</sequence>
<evidence type="ECO:0000313" key="2">
    <source>
        <dbReference type="EMBL" id="CDN40613.1"/>
    </source>
</evidence>
<dbReference type="PANTHER" id="PTHR34215:SF1">
    <property type="entry name" value="YLXR DOMAIN-CONTAINING PROTEIN"/>
    <property type="match status" value="1"/>
</dbReference>
<dbReference type="InterPro" id="IPR037465">
    <property type="entry name" value="YlxR"/>
</dbReference>
<protein>
    <recommendedName>
        <fullName evidence="1">YlxR domain-containing protein</fullName>
    </recommendedName>
</protein>